<evidence type="ECO:0000256" key="12">
    <source>
        <dbReference type="ARBA" id="ARBA00023012"/>
    </source>
</evidence>
<dbReference type="FunFam" id="3.30.565.10:FF:000006">
    <property type="entry name" value="Sensor histidine kinase WalK"/>
    <property type="match status" value="1"/>
</dbReference>
<evidence type="ECO:0000256" key="6">
    <source>
        <dbReference type="ARBA" id="ARBA00022679"/>
    </source>
</evidence>
<dbReference type="InterPro" id="IPR003661">
    <property type="entry name" value="HisK_dim/P_dom"/>
</dbReference>
<dbReference type="Gene3D" id="3.30.565.10">
    <property type="entry name" value="Histidine kinase-like ATPase, C-terminal domain"/>
    <property type="match status" value="1"/>
</dbReference>
<accession>A0A1G9XBL7</accession>
<evidence type="ECO:0000256" key="7">
    <source>
        <dbReference type="ARBA" id="ARBA00022692"/>
    </source>
</evidence>
<comment type="subcellular location">
    <subcellularLocation>
        <location evidence="2">Cell membrane</location>
        <topology evidence="2">Multi-pass membrane protein</topology>
    </subcellularLocation>
</comment>
<keyword evidence="7 15" id="KW-0812">Transmembrane</keyword>
<dbReference type="Pfam" id="PF00512">
    <property type="entry name" value="HisKA"/>
    <property type="match status" value="1"/>
</dbReference>
<keyword evidence="5" id="KW-0597">Phosphoprotein</keyword>
<dbReference type="SUPFAM" id="SSF47384">
    <property type="entry name" value="Homodimeric domain of signal transducing histidine kinase"/>
    <property type="match status" value="1"/>
</dbReference>
<evidence type="ECO:0000256" key="5">
    <source>
        <dbReference type="ARBA" id="ARBA00022553"/>
    </source>
</evidence>
<dbReference type="OrthoDB" id="9813151at2"/>
<dbReference type="InterPro" id="IPR035965">
    <property type="entry name" value="PAS-like_dom_sf"/>
</dbReference>
<evidence type="ECO:0000256" key="11">
    <source>
        <dbReference type="ARBA" id="ARBA00022989"/>
    </source>
</evidence>
<feature type="coiled-coil region" evidence="14">
    <location>
        <begin position="346"/>
        <end position="405"/>
    </location>
</feature>
<dbReference type="PRINTS" id="PR00344">
    <property type="entry name" value="BCTRLSENSOR"/>
</dbReference>
<dbReference type="InterPro" id="IPR005467">
    <property type="entry name" value="His_kinase_dom"/>
</dbReference>
<dbReference type="Pfam" id="PF08448">
    <property type="entry name" value="PAS_4"/>
    <property type="match status" value="1"/>
</dbReference>
<dbReference type="EMBL" id="FNGU01000013">
    <property type="protein sequence ID" value="SDM94150.1"/>
    <property type="molecule type" value="Genomic_DNA"/>
</dbReference>
<organism evidence="17 18">
    <name type="scientific">Geoalkalibacter ferrihydriticus</name>
    <dbReference type="NCBI Taxonomy" id="392333"/>
    <lineage>
        <taxon>Bacteria</taxon>
        <taxon>Pseudomonadati</taxon>
        <taxon>Thermodesulfobacteriota</taxon>
        <taxon>Desulfuromonadia</taxon>
        <taxon>Desulfuromonadales</taxon>
        <taxon>Geoalkalibacteraceae</taxon>
        <taxon>Geoalkalibacter</taxon>
    </lineage>
</organism>
<protein>
    <recommendedName>
        <fullName evidence="3">histidine kinase</fullName>
        <ecNumber evidence="3">2.7.13.3</ecNumber>
    </recommendedName>
</protein>
<keyword evidence="13 15" id="KW-0472">Membrane</keyword>
<dbReference type="InterPro" id="IPR004358">
    <property type="entry name" value="Sig_transdc_His_kin-like_C"/>
</dbReference>
<dbReference type="PROSITE" id="PS50109">
    <property type="entry name" value="HIS_KIN"/>
    <property type="match status" value="1"/>
</dbReference>
<dbReference type="CDD" id="cd00082">
    <property type="entry name" value="HisKA"/>
    <property type="match status" value="1"/>
</dbReference>
<name>A0A1G9XBL7_9BACT</name>
<dbReference type="InterPro" id="IPR000014">
    <property type="entry name" value="PAS"/>
</dbReference>
<gene>
    <name evidence="17" type="ORF">SAMN05660860_03441</name>
</gene>
<dbReference type="InterPro" id="IPR050351">
    <property type="entry name" value="BphY/WalK/GraS-like"/>
</dbReference>
<dbReference type="NCBIfam" id="TIGR00229">
    <property type="entry name" value="sensory_box"/>
    <property type="match status" value="1"/>
</dbReference>
<dbReference type="SMART" id="SM00387">
    <property type="entry name" value="HATPase_c"/>
    <property type="match status" value="1"/>
</dbReference>
<dbReference type="SUPFAM" id="SSF103190">
    <property type="entry name" value="Sensory domain-like"/>
    <property type="match status" value="1"/>
</dbReference>
<dbReference type="CDD" id="cd00075">
    <property type="entry name" value="HATPase"/>
    <property type="match status" value="1"/>
</dbReference>
<keyword evidence="6" id="KW-0808">Transferase</keyword>
<dbReference type="SMART" id="SM00091">
    <property type="entry name" value="PAS"/>
    <property type="match status" value="1"/>
</dbReference>
<evidence type="ECO:0000256" key="2">
    <source>
        <dbReference type="ARBA" id="ARBA00004651"/>
    </source>
</evidence>
<evidence type="ECO:0000256" key="15">
    <source>
        <dbReference type="SAM" id="Phobius"/>
    </source>
</evidence>
<evidence type="ECO:0000256" key="10">
    <source>
        <dbReference type="ARBA" id="ARBA00022840"/>
    </source>
</evidence>
<dbReference type="FunFam" id="1.10.287.130:FF:000001">
    <property type="entry name" value="Two-component sensor histidine kinase"/>
    <property type="match status" value="1"/>
</dbReference>
<dbReference type="Gene3D" id="1.10.287.130">
    <property type="match status" value="1"/>
</dbReference>
<evidence type="ECO:0000256" key="13">
    <source>
        <dbReference type="ARBA" id="ARBA00023136"/>
    </source>
</evidence>
<feature type="domain" description="Histidine kinase" evidence="16">
    <location>
        <begin position="522"/>
        <end position="738"/>
    </location>
</feature>
<keyword evidence="12" id="KW-0902">Two-component regulatory system</keyword>
<proteinExistence type="predicted"/>
<feature type="transmembrane region" description="Helical" evidence="15">
    <location>
        <begin position="303"/>
        <end position="325"/>
    </location>
</feature>
<evidence type="ECO:0000256" key="9">
    <source>
        <dbReference type="ARBA" id="ARBA00022777"/>
    </source>
</evidence>
<dbReference type="CDD" id="cd00130">
    <property type="entry name" value="PAS"/>
    <property type="match status" value="1"/>
</dbReference>
<dbReference type="GO" id="GO:0030295">
    <property type="term" value="F:protein kinase activator activity"/>
    <property type="evidence" value="ECO:0007669"/>
    <property type="project" value="TreeGrafter"/>
</dbReference>
<dbReference type="SMART" id="SM00388">
    <property type="entry name" value="HisKA"/>
    <property type="match status" value="1"/>
</dbReference>
<dbReference type="InterPro" id="IPR003594">
    <property type="entry name" value="HATPase_dom"/>
</dbReference>
<dbReference type="Gene3D" id="3.30.450.20">
    <property type="entry name" value="PAS domain"/>
    <property type="match status" value="1"/>
</dbReference>
<dbReference type="RefSeq" id="WP_052446542.1">
    <property type="nucleotide sequence ID" value="NZ_FNGU01000013.1"/>
</dbReference>
<keyword evidence="9" id="KW-0418">Kinase</keyword>
<dbReference type="GO" id="GO:0000155">
    <property type="term" value="F:phosphorelay sensor kinase activity"/>
    <property type="evidence" value="ECO:0007669"/>
    <property type="project" value="InterPro"/>
</dbReference>
<dbReference type="InterPro" id="IPR029150">
    <property type="entry name" value="dCache_3"/>
</dbReference>
<keyword evidence="11 15" id="KW-1133">Transmembrane helix</keyword>
<keyword evidence="8" id="KW-0547">Nucleotide-binding</keyword>
<evidence type="ECO:0000313" key="17">
    <source>
        <dbReference type="EMBL" id="SDM94150.1"/>
    </source>
</evidence>
<evidence type="ECO:0000256" key="14">
    <source>
        <dbReference type="SAM" id="Coils"/>
    </source>
</evidence>
<reference evidence="17 18" key="1">
    <citation type="submission" date="2016-10" db="EMBL/GenBank/DDBJ databases">
        <authorList>
            <person name="de Groot N.N."/>
        </authorList>
    </citation>
    <scope>NUCLEOTIDE SEQUENCE [LARGE SCALE GENOMIC DNA]</scope>
    <source>
        <strain evidence="17 18">DSM 17813</strain>
    </source>
</reference>
<dbReference type="PANTHER" id="PTHR42878">
    <property type="entry name" value="TWO-COMPONENT HISTIDINE KINASE"/>
    <property type="match status" value="1"/>
</dbReference>
<dbReference type="InterPro" id="IPR029151">
    <property type="entry name" value="Sensor-like_sf"/>
</dbReference>
<dbReference type="InterPro" id="IPR036890">
    <property type="entry name" value="HATPase_C_sf"/>
</dbReference>
<evidence type="ECO:0000256" key="3">
    <source>
        <dbReference type="ARBA" id="ARBA00012438"/>
    </source>
</evidence>
<keyword evidence="10" id="KW-0067">ATP-binding</keyword>
<dbReference type="SUPFAM" id="SSF55785">
    <property type="entry name" value="PYP-like sensor domain (PAS domain)"/>
    <property type="match status" value="1"/>
</dbReference>
<keyword evidence="14" id="KW-0175">Coiled coil</keyword>
<evidence type="ECO:0000259" key="16">
    <source>
        <dbReference type="PROSITE" id="PS50109"/>
    </source>
</evidence>
<dbReference type="GO" id="GO:0000156">
    <property type="term" value="F:phosphorelay response regulator activity"/>
    <property type="evidence" value="ECO:0007669"/>
    <property type="project" value="TreeGrafter"/>
</dbReference>
<dbReference type="GO" id="GO:0007234">
    <property type="term" value="P:osmosensory signaling via phosphorelay pathway"/>
    <property type="evidence" value="ECO:0007669"/>
    <property type="project" value="TreeGrafter"/>
</dbReference>
<dbReference type="InterPro" id="IPR036097">
    <property type="entry name" value="HisK_dim/P_sf"/>
</dbReference>
<sequence length="753" mass="84346">MGANSIRKHILLPLTCTLLLLLATFLFSIYQIKLQEVDAALDQYYETAQTLSLELRNERAVQMSLALELLARDPHLQHVMDSGDREKLDEYTRELFEDVLKPNGISHLYFHFPDRRVFLRSHKPDFHGDLINRFTLREAAEEDRMSSGVELGPLGTFTHRVVLPWHAAGDRIGFIEAGEDVDLFMGRLRASLGIEYVVVLEKRFLDRDLWEQGMALRGRSGAWERFADHVVLDQSLDRLPEGFAEALDFDHAEHLHLAFEMDSNGRTLRGRLLPLSNAEGIDVGDVLLMFDVTDRLALFNRSMVVGGFLTLGFGGMLFGFSYVMLGRTSRQLEDAQNRLMVEFEATRQANDLLEEEMAERQRMEEALREARDDLEEKVSQRTAELESALAEARQARERIDAILRSVGDGLLVVSEAGEVIVVNEAARAMFSLGDGPLAGCSVDELLRGSALLPHIRNVLAAKDGEQAFDVEILDVQGARRIIGARTSAIHAQNAGRDGILILCQDVTQARMIDRMKSEFISTVAHEFRTPLATVLGFSELLLSRDDFSPEQRQEFLTYIFEKADALSAIVDDLLDLSRIEAGREIELQLEPCEPERLFLPVIRDFRLQHPDAEFEVSLSPAAADLLVDRRKCAQVMENLLSNAVKYASGRRRVRVSGYAEGSFYQLRVRDWGIGMTAEQTARVFEKFYRADSSNIAIAGTGLGMSIVKHIVEAHGGRVWLESAPGEGTTVFFTLPLARAGHSSSPPETTEAVS</sequence>
<dbReference type="STRING" id="392333.SAMN05660860_03441"/>
<evidence type="ECO:0000256" key="8">
    <source>
        <dbReference type="ARBA" id="ARBA00022741"/>
    </source>
</evidence>
<dbReference type="EC" id="2.7.13.3" evidence="3"/>
<dbReference type="InterPro" id="IPR013656">
    <property type="entry name" value="PAS_4"/>
</dbReference>
<dbReference type="Pfam" id="PF14827">
    <property type="entry name" value="dCache_3"/>
    <property type="match status" value="1"/>
</dbReference>
<dbReference type="GO" id="GO:0005886">
    <property type="term" value="C:plasma membrane"/>
    <property type="evidence" value="ECO:0007669"/>
    <property type="project" value="UniProtKB-SubCell"/>
</dbReference>
<evidence type="ECO:0000256" key="4">
    <source>
        <dbReference type="ARBA" id="ARBA00022475"/>
    </source>
</evidence>
<dbReference type="Proteomes" id="UP000182146">
    <property type="component" value="Unassembled WGS sequence"/>
</dbReference>
<dbReference type="AlphaFoldDB" id="A0A1G9XBL7"/>
<keyword evidence="4" id="KW-1003">Cell membrane</keyword>
<dbReference type="Pfam" id="PF02518">
    <property type="entry name" value="HATPase_c"/>
    <property type="match status" value="1"/>
</dbReference>
<evidence type="ECO:0000256" key="1">
    <source>
        <dbReference type="ARBA" id="ARBA00000085"/>
    </source>
</evidence>
<dbReference type="PANTHER" id="PTHR42878:SF7">
    <property type="entry name" value="SENSOR HISTIDINE KINASE GLRK"/>
    <property type="match status" value="1"/>
</dbReference>
<dbReference type="SUPFAM" id="SSF55874">
    <property type="entry name" value="ATPase domain of HSP90 chaperone/DNA topoisomerase II/histidine kinase"/>
    <property type="match status" value="1"/>
</dbReference>
<comment type="catalytic activity">
    <reaction evidence="1">
        <text>ATP + protein L-histidine = ADP + protein N-phospho-L-histidine.</text>
        <dbReference type="EC" id="2.7.13.3"/>
    </reaction>
</comment>
<dbReference type="GO" id="GO:0005524">
    <property type="term" value="F:ATP binding"/>
    <property type="evidence" value="ECO:0007669"/>
    <property type="project" value="UniProtKB-KW"/>
</dbReference>
<evidence type="ECO:0000313" key="18">
    <source>
        <dbReference type="Proteomes" id="UP000182146"/>
    </source>
</evidence>